<reference evidence="10 11" key="1">
    <citation type="submission" date="2015-10" db="EMBL/GenBank/DDBJ databases">
        <title>Corynebacteirum lowii and Corynebacterium oculi species nova, derived from human clinical disease and and emended description of Corynebacterium mastiditis.</title>
        <authorList>
            <person name="Bernard K."/>
            <person name="Pacheco A.L."/>
            <person name="Mcdougall C."/>
            <person name="Burtx T."/>
            <person name="Weibe D."/>
            <person name="Tyler S."/>
            <person name="Olson A.B."/>
            <person name="Cnockaert M."/>
            <person name="Eguchi H."/>
            <person name="Kuwahara T."/>
            <person name="Nakayama-Imaohji H."/>
            <person name="Boudewijins M."/>
            <person name="Van Hoecke F."/>
            <person name="Bernier A.-M."/>
            <person name="Vandamme P."/>
        </authorList>
    </citation>
    <scope>NUCLEOTIDE SEQUENCE [LARGE SCALE GENOMIC DNA]</scope>
    <source>
        <strain evidence="10 11">NML 130206</strain>
    </source>
</reference>
<organism evidence="10 11">
    <name type="scientific">Corynebacterium lowii</name>
    <dbReference type="NCBI Taxonomy" id="1544413"/>
    <lineage>
        <taxon>Bacteria</taxon>
        <taxon>Bacillati</taxon>
        <taxon>Actinomycetota</taxon>
        <taxon>Actinomycetes</taxon>
        <taxon>Mycobacteriales</taxon>
        <taxon>Corynebacteriaceae</taxon>
        <taxon>Corynebacterium</taxon>
    </lineage>
</organism>
<comment type="subcellular location">
    <subcellularLocation>
        <location evidence="9">Cell membrane</location>
        <topology evidence="9">Multi-pass membrane protein</topology>
    </subcellularLocation>
</comment>
<proteinExistence type="inferred from homology"/>
<evidence type="ECO:0000256" key="9">
    <source>
        <dbReference type="HAMAP-Rule" id="MF_00275"/>
    </source>
</evidence>
<dbReference type="GO" id="GO:0008556">
    <property type="term" value="F:P-type potassium transmembrane transporter activity"/>
    <property type="evidence" value="ECO:0007669"/>
    <property type="project" value="InterPro"/>
</dbReference>
<feature type="transmembrane region" description="Helical" evidence="9">
    <location>
        <begin position="403"/>
        <end position="424"/>
    </location>
</feature>
<keyword evidence="11" id="KW-1185">Reference proteome</keyword>
<evidence type="ECO:0000313" key="11">
    <source>
        <dbReference type="Proteomes" id="UP000050488"/>
    </source>
</evidence>
<dbReference type="PATRIC" id="fig|1544413.3.peg.1597"/>
<evidence type="ECO:0000256" key="8">
    <source>
        <dbReference type="ARBA" id="ARBA00023136"/>
    </source>
</evidence>
<feature type="transmembrane region" description="Helical" evidence="9">
    <location>
        <begin position="514"/>
        <end position="536"/>
    </location>
</feature>
<comment type="function">
    <text evidence="9">Part of the high-affinity ATP-driven potassium transport (or Kdp) system, which catalyzes the hydrolysis of ATP coupled with the electrogenic transport of potassium into the cytoplasm. This subunit binds the extracellular potassium ions and delivers the ions to the membrane domain of KdpB through an intramembrane tunnel.</text>
</comment>
<dbReference type="NCBIfam" id="TIGR00680">
    <property type="entry name" value="kdpA"/>
    <property type="match status" value="1"/>
</dbReference>
<dbReference type="GO" id="GO:0005886">
    <property type="term" value="C:plasma membrane"/>
    <property type="evidence" value="ECO:0007669"/>
    <property type="project" value="UniProtKB-SubCell"/>
</dbReference>
<dbReference type="Proteomes" id="UP000050488">
    <property type="component" value="Unassembled WGS sequence"/>
</dbReference>
<keyword evidence="1 9" id="KW-0813">Transport</keyword>
<evidence type="ECO:0000256" key="1">
    <source>
        <dbReference type="ARBA" id="ARBA00022448"/>
    </source>
</evidence>
<feature type="transmembrane region" description="Helical" evidence="9">
    <location>
        <begin position="256"/>
        <end position="274"/>
    </location>
</feature>
<keyword evidence="3 9" id="KW-0633">Potassium transport</keyword>
<evidence type="ECO:0000256" key="7">
    <source>
        <dbReference type="ARBA" id="ARBA00023065"/>
    </source>
</evidence>
<feature type="transmembrane region" description="Helical" evidence="9">
    <location>
        <begin position="6"/>
        <end position="25"/>
    </location>
</feature>
<keyword evidence="6 9" id="KW-1133">Transmembrane helix</keyword>
<feature type="transmembrane region" description="Helical" evidence="9">
    <location>
        <begin position="62"/>
        <end position="80"/>
    </location>
</feature>
<keyword evidence="10" id="KW-0378">Hydrolase</keyword>
<dbReference type="HAMAP" id="MF_00275">
    <property type="entry name" value="KdpA"/>
    <property type="match status" value="1"/>
</dbReference>
<dbReference type="RefSeq" id="WP_055178201.1">
    <property type="nucleotide sequence ID" value="NZ_JAUSQY010000001.1"/>
</dbReference>
<evidence type="ECO:0000313" key="10">
    <source>
        <dbReference type="EMBL" id="KQB86241.1"/>
    </source>
</evidence>
<dbReference type="GO" id="GO:0030955">
    <property type="term" value="F:potassium ion binding"/>
    <property type="evidence" value="ECO:0007669"/>
    <property type="project" value="UniProtKB-UniRule"/>
</dbReference>
<comment type="similarity">
    <text evidence="9">Belongs to the KdpA family.</text>
</comment>
<dbReference type="PANTHER" id="PTHR30607:SF2">
    <property type="entry name" value="POTASSIUM-TRANSPORTING ATPASE POTASSIUM-BINDING SUBUNIT"/>
    <property type="match status" value="1"/>
</dbReference>
<dbReference type="Pfam" id="PF03814">
    <property type="entry name" value="KdpA"/>
    <property type="match status" value="1"/>
</dbReference>
<feature type="transmembrane region" description="Helical" evidence="9">
    <location>
        <begin position="472"/>
        <end position="493"/>
    </location>
</feature>
<dbReference type="PIRSF" id="PIRSF001294">
    <property type="entry name" value="K_ATPaseA"/>
    <property type="match status" value="1"/>
</dbReference>
<dbReference type="STRING" id="1544413.Clow_01596"/>
<feature type="transmembrane region" description="Helical" evidence="9">
    <location>
        <begin position="173"/>
        <end position="195"/>
    </location>
</feature>
<comment type="caution">
    <text evidence="10">The sequence shown here is derived from an EMBL/GenBank/DDBJ whole genome shotgun (WGS) entry which is preliminary data.</text>
</comment>
<sequence>MSATLNAVFPIVAVFLALAGVYLPLGSYMARVFSSPRHTFFELALYRLMGVHPDVSQRWTRYASGVLFFSIFSLVALYAMQRCQAFLPLHQGFAAVSPGQAWNTAASFVTNTNWQSYSGESTMSPLTQMMGLAVQNFLSAAVGISVAVALIRGLACRDAQGRIGNFWVDLTRCVLRILLPLAGIAALLLLTQGVIQNLHPAIAVHPFTGGTQMIPGGPVASQEAIKELGTNGGGYFGANSAHPLENPTAVSNMLEIFLILLIPVSLTRTFGVMVRDRRQGWALLGAMSVLFVASLAVVLLAESGNLEGRELRFGTVPSAFFAVSTTMTSTGAVDSFHSSYSPLGGGMLLLNMLLGEVSPGGVGSGLYGMLILALLTVFLAGLMVGRTPEYLGKRIGVPQMVKVCLYILVMPALVLGGVALSVVLPGTRATLSTTTDGAHGFTEVVYALASAANNNGSAFAGLDANTPWWNTALGVVMLLGRFVPMLMVLALAGSLASQKPIPATSGTMPTHRPLFVGLLVGVALIVGALTFLPALVLGPLAEAFSL</sequence>
<keyword evidence="8 9" id="KW-0472">Membrane</keyword>
<dbReference type="InterPro" id="IPR004623">
    <property type="entry name" value="KdpA"/>
</dbReference>
<evidence type="ECO:0000256" key="6">
    <source>
        <dbReference type="ARBA" id="ARBA00022989"/>
    </source>
</evidence>
<feature type="transmembrane region" description="Helical" evidence="9">
    <location>
        <begin position="362"/>
        <end position="382"/>
    </location>
</feature>
<dbReference type="EMBL" id="LKEV01000004">
    <property type="protein sequence ID" value="KQB86241.1"/>
    <property type="molecule type" value="Genomic_DNA"/>
</dbReference>
<keyword evidence="5 9" id="KW-0630">Potassium</keyword>
<comment type="subunit">
    <text evidence="9">The system is composed of three essential subunits: KdpA, KdpB and KdpC.</text>
</comment>
<dbReference type="PANTHER" id="PTHR30607">
    <property type="entry name" value="POTASSIUM-TRANSPORTING ATPASE A CHAIN"/>
    <property type="match status" value="1"/>
</dbReference>
<feature type="transmembrane region" description="Helical" evidence="9">
    <location>
        <begin position="281"/>
        <end position="301"/>
    </location>
</feature>
<accession>A0A0Q1E1A9</accession>
<evidence type="ECO:0000256" key="3">
    <source>
        <dbReference type="ARBA" id="ARBA00022538"/>
    </source>
</evidence>
<gene>
    <name evidence="9 10" type="primary">kdpA</name>
    <name evidence="10" type="ORF">Clow_01596</name>
</gene>
<evidence type="ECO:0000256" key="4">
    <source>
        <dbReference type="ARBA" id="ARBA00022692"/>
    </source>
</evidence>
<dbReference type="GO" id="GO:0016787">
    <property type="term" value="F:hydrolase activity"/>
    <property type="evidence" value="ECO:0007669"/>
    <property type="project" value="UniProtKB-KW"/>
</dbReference>
<keyword evidence="4 9" id="KW-0812">Transmembrane</keyword>
<evidence type="ECO:0000256" key="5">
    <source>
        <dbReference type="ARBA" id="ARBA00022958"/>
    </source>
</evidence>
<protein>
    <recommendedName>
        <fullName evidence="9">Potassium-transporting ATPase potassium-binding subunit</fullName>
    </recommendedName>
    <alternativeName>
        <fullName evidence="9">ATP phosphohydrolase [potassium-transporting] A chain</fullName>
    </alternativeName>
    <alternativeName>
        <fullName evidence="9">Potassium-binding and translocating subunit A</fullName>
    </alternativeName>
    <alternativeName>
        <fullName evidence="9">Potassium-translocating ATPase A chain</fullName>
    </alternativeName>
</protein>
<dbReference type="AlphaFoldDB" id="A0A0Q1E1A9"/>
<keyword evidence="2 9" id="KW-1003">Cell membrane</keyword>
<evidence type="ECO:0000256" key="2">
    <source>
        <dbReference type="ARBA" id="ARBA00022475"/>
    </source>
</evidence>
<dbReference type="OrthoDB" id="9763796at2"/>
<name>A0A0Q1E1A9_9CORY</name>
<feature type="transmembrane region" description="Helical" evidence="9">
    <location>
        <begin position="132"/>
        <end position="152"/>
    </location>
</feature>
<keyword evidence="7 9" id="KW-0406">Ion transport</keyword>